<dbReference type="InterPro" id="IPR016193">
    <property type="entry name" value="Cytidine_deaminase-like"/>
</dbReference>
<dbReference type="PANTHER" id="PTHR11079:SF162">
    <property type="entry name" value="RIBOFLAVIN BIOSYNTHESIS PROTEIN PYRD, CHLOROPLASTIC"/>
    <property type="match status" value="1"/>
</dbReference>
<dbReference type="AlphaFoldDB" id="A0A4R0K4Y7"/>
<organism evidence="2 3">
    <name type="scientific">Kribbella pittospori</name>
    <dbReference type="NCBI Taxonomy" id="722689"/>
    <lineage>
        <taxon>Bacteria</taxon>
        <taxon>Bacillati</taxon>
        <taxon>Actinomycetota</taxon>
        <taxon>Actinomycetes</taxon>
        <taxon>Propionibacteriales</taxon>
        <taxon>Kribbellaceae</taxon>
        <taxon>Kribbella</taxon>
    </lineage>
</organism>
<evidence type="ECO:0000259" key="1">
    <source>
        <dbReference type="PROSITE" id="PS51747"/>
    </source>
</evidence>
<dbReference type="CDD" id="cd01284">
    <property type="entry name" value="Riboflavin_deaminase-reductase"/>
    <property type="match status" value="1"/>
</dbReference>
<dbReference type="EMBL" id="SJKB01000016">
    <property type="protein sequence ID" value="TCC55111.1"/>
    <property type="molecule type" value="Genomic_DNA"/>
</dbReference>
<dbReference type="Pfam" id="PF00383">
    <property type="entry name" value="dCMP_cyt_deam_1"/>
    <property type="match status" value="1"/>
</dbReference>
<accession>A0A4R0K4Y7</accession>
<comment type="caution">
    <text evidence="2">The sequence shown here is derived from an EMBL/GenBank/DDBJ whole genome shotgun (WGS) entry which is preliminary data.</text>
</comment>
<dbReference type="Proteomes" id="UP000291144">
    <property type="component" value="Unassembled WGS sequence"/>
</dbReference>
<evidence type="ECO:0000313" key="3">
    <source>
        <dbReference type="Proteomes" id="UP000291144"/>
    </source>
</evidence>
<sequence length="149" mass="16124">MPNLDDRNWLQQAIDLSRSCPPTTTAFCVGAIIVSADGEVLATGYSRETDTHDHAEEVALTKVADDDPRLSTATIYTSLEPCSKRASRPRTCTELILAAGIRRVVLAWREPSTFVDCEGVELLEAAGVEVLELPDLAQEVQEINAAVLG</sequence>
<gene>
    <name evidence="2" type="ORF">E0H73_36565</name>
</gene>
<reference evidence="2 3" key="1">
    <citation type="submission" date="2019-02" db="EMBL/GenBank/DDBJ databases">
        <title>Kribbella capetownensis sp. nov. and Kribbella speibonae sp. nov., isolated from soil.</title>
        <authorList>
            <person name="Curtis S.M."/>
            <person name="Norton I."/>
            <person name="Everest G.J."/>
            <person name="Meyers P.R."/>
        </authorList>
    </citation>
    <scope>NUCLEOTIDE SEQUENCE [LARGE SCALE GENOMIC DNA]</scope>
    <source>
        <strain evidence="2 3">NRRL B-24813</strain>
    </source>
</reference>
<dbReference type="Gene3D" id="3.40.140.10">
    <property type="entry name" value="Cytidine Deaminase, domain 2"/>
    <property type="match status" value="1"/>
</dbReference>
<dbReference type="PANTHER" id="PTHR11079">
    <property type="entry name" value="CYTOSINE DEAMINASE FAMILY MEMBER"/>
    <property type="match status" value="1"/>
</dbReference>
<evidence type="ECO:0000313" key="2">
    <source>
        <dbReference type="EMBL" id="TCC55111.1"/>
    </source>
</evidence>
<keyword evidence="3" id="KW-1185">Reference proteome</keyword>
<dbReference type="PROSITE" id="PS51747">
    <property type="entry name" value="CYT_DCMP_DEAMINASES_2"/>
    <property type="match status" value="1"/>
</dbReference>
<feature type="domain" description="CMP/dCMP-type deaminase" evidence="1">
    <location>
        <begin position="4"/>
        <end position="130"/>
    </location>
</feature>
<name>A0A4R0K4Y7_9ACTN</name>
<dbReference type="InterPro" id="IPR002125">
    <property type="entry name" value="CMP_dCMP_dom"/>
</dbReference>
<dbReference type="RefSeq" id="WP_131364291.1">
    <property type="nucleotide sequence ID" value="NZ_SJKB01000016.1"/>
</dbReference>
<dbReference type="SUPFAM" id="SSF53927">
    <property type="entry name" value="Cytidine deaminase-like"/>
    <property type="match status" value="1"/>
</dbReference>
<protein>
    <submittedName>
        <fullName evidence="2">dCMP deaminase</fullName>
    </submittedName>
</protein>
<dbReference type="GO" id="GO:0008835">
    <property type="term" value="F:diaminohydroxyphosphoribosylaminopyrimidine deaminase activity"/>
    <property type="evidence" value="ECO:0007669"/>
    <property type="project" value="TreeGrafter"/>
</dbReference>
<proteinExistence type="predicted"/>
<dbReference type="OrthoDB" id="9802676at2"/>